<proteinExistence type="predicted"/>
<protein>
    <submittedName>
        <fullName evidence="1">Uncharacterized protein</fullName>
    </submittedName>
</protein>
<accession>A0A4Q9NJM6</accession>
<dbReference type="Proteomes" id="UP000292082">
    <property type="component" value="Unassembled WGS sequence"/>
</dbReference>
<reference evidence="1 2" key="1">
    <citation type="submission" date="2019-01" db="EMBL/GenBank/DDBJ databases">
        <title>Draft genome sequences of three monokaryotic isolates of the white-rot basidiomycete fungus Dichomitus squalens.</title>
        <authorList>
            <consortium name="DOE Joint Genome Institute"/>
            <person name="Lopez S.C."/>
            <person name="Andreopoulos B."/>
            <person name="Pangilinan J."/>
            <person name="Lipzen A."/>
            <person name="Riley R."/>
            <person name="Ahrendt S."/>
            <person name="Ng V."/>
            <person name="Barry K."/>
            <person name="Daum C."/>
            <person name="Grigoriev I.V."/>
            <person name="Hilden K.S."/>
            <person name="Makela M.R."/>
            <person name="de Vries R.P."/>
        </authorList>
    </citation>
    <scope>NUCLEOTIDE SEQUENCE [LARGE SCALE GENOMIC DNA]</scope>
    <source>
        <strain evidence="1 2">CBS 464.89</strain>
    </source>
</reference>
<organism evidence="1 2">
    <name type="scientific">Dichomitus squalens</name>
    <dbReference type="NCBI Taxonomy" id="114155"/>
    <lineage>
        <taxon>Eukaryota</taxon>
        <taxon>Fungi</taxon>
        <taxon>Dikarya</taxon>
        <taxon>Basidiomycota</taxon>
        <taxon>Agaricomycotina</taxon>
        <taxon>Agaricomycetes</taxon>
        <taxon>Polyporales</taxon>
        <taxon>Polyporaceae</taxon>
        <taxon>Dichomitus</taxon>
    </lineage>
</organism>
<sequence length="63" mass="7030">MLLVSPLRPHFSRSRYRGLQPARPADDTNTPVSSPRPPMLTDNPALVRRVLLTVDATLPPRSQ</sequence>
<keyword evidence="2" id="KW-1185">Reference proteome</keyword>
<dbReference type="EMBL" id="ML145168">
    <property type="protein sequence ID" value="TBU55473.1"/>
    <property type="molecule type" value="Genomic_DNA"/>
</dbReference>
<name>A0A4Q9NJM6_9APHY</name>
<dbReference type="AlphaFoldDB" id="A0A4Q9NJM6"/>
<evidence type="ECO:0000313" key="2">
    <source>
        <dbReference type="Proteomes" id="UP000292082"/>
    </source>
</evidence>
<evidence type="ECO:0000313" key="1">
    <source>
        <dbReference type="EMBL" id="TBU55473.1"/>
    </source>
</evidence>
<gene>
    <name evidence="1" type="ORF">BD310DRAFT_825753</name>
</gene>